<evidence type="ECO:0000313" key="3">
    <source>
        <dbReference type="Proteomes" id="UP001642484"/>
    </source>
</evidence>
<reference evidence="2 3" key="1">
    <citation type="submission" date="2024-02" db="EMBL/GenBank/DDBJ databases">
        <authorList>
            <person name="Chen Y."/>
            <person name="Shah S."/>
            <person name="Dougan E. K."/>
            <person name="Thang M."/>
            <person name="Chan C."/>
        </authorList>
    </citation>
    <scope>NUCLEOTIDE SEQUENCE [LARGE SCALE GENOMIC DNA]</scope>
</reference>
<keyword evidence="1" id="KW-0812">Transmembrane</keyword>
<feature type="transmembrane region" description="Helical" evidence="1">
    <location>
        <begin position="136"/>
        <end position="158"/>
    </location>
</feature>
<keyword evidence="3" id="KW-1185">Reference proteome</keyword>
<evidence type="ECO:0000256" key="1">
    <source>
        <dbReference type="SAM" id="Phobius"/>
    </source>
</evidence>
<sequence>MFSPADLGDQHFHVPGYAEWVASHVGPVKSNPTMQMFVKYLTRRTQTVVNKMEAAGGYVEPSESSHMETWSKKQGKMDDLFEEKIERGDFDPWTKVVVGTPTQEVQKLQEESAMMQARTRFLECQPFPFPKSIFQLFNSAMGMVCAFSTISLAAVLLVSFSRFSLRVGSGLLPAALIAWGEVRATDLLALGLLFYPFSIHEDASSGLGAHAEDVVANLPQ</sequence>
<keyword evidence="1" id="KW-1133">Transmembrane helix</keyword>
<evidence type="ECO:0000313" key="2">
    <source>
        <dbReference type="EMBL" id="CAK9086156.1"/>
    </source>
</evidence>
<dbReference type="Proteomes" id="UP001642484">
    <property type="component" value="Unassembled WGS sequence"/>
</dbReference>
<name>A0ABP0QGK2_9DINO</name>
<organism evidence="2 3">
    <name type="scientific">Durusdinium trenchii</name>
    <dbReference type="NCBI Taxonomy" id="1381693"/>
    <lineage>
        <taxon>Eukaryota</taxon>
        <taxon>Sar</taxon>
        <taxon>Alveolata</taxon>
        <taxon>Dinophyceae</taxon>
        <taxon>Suessiales</taxon>
        <taxon>Symbiodiniaceae</taxon>
        <taxon>Durusdinium</taxon>
    </lineage>
</organism>
<accession>A0ABP0QGK2</accession>
<keyword evidence="1" id="KW-0472">Membrane</keyword>
<dbReference type="EMBL" id="CAXAMN010024373">
    <property type="protein sequence ID" value="CAK9086156.1"/>
    <property type="molecule type" value="Genomic_DNA"/>
</dbReference>
<comment type="caution">
    <text evidence="2">The sequence shown here is derived from an EMBL/GenBank/DDBJ whole genome shotgun (WGS) entry which is preliminary data.</text>
</comment>
<gene>
    <name evidence="2" type="ORF">CCMP2556_LOCUS41775</name>
</gene>
<protein>
    <submittedName>
        <fullName evidence="2">Uncharacterized protein</fullName>
    </submittedName>
</protein>
<proteinExistence type="predicted"/>